<proteinExistence type="predicted"/>
<reference evidence="1 2" key="1">
    <citation type="submission" date="2019-03" db="EMBL/GenBank/DDBJ databases">
        <title>Metabolic reconstructions from genomes of highly enriched 'Candidatus Accumulibacter' and 'Candidatus Competibacter' bioreactor populations.</title>
        <authorList>
            <person name="Annavajhala M.K."/>
            <person name="Welles L."/>
            <person name="Abbas B."/>
            <person name="Sorokin D."/>
            <person name="Park H."/>
            <person name="Van Loosdrecht M."/>
            <person name="Chandran K."/>
        </authorList>
    </citation>
    <scope>NUCLEOTIDE SEQUENCE [LARGE SCALE GENOMIC DNA]</scope>
    <source>
        <strain evidence="1 2">SBR_G</strain>
    </source>
</reference>
<evidence type="ECO:0000313" key="1">
    <source>
        <dbReference type="EMBL" id="NMQ21465.1"/>
    </source>
</evidence>
<dbReference type="InterPro" id="IPR007410">
    <property type="entry name" value="LpqE-like"/>
</dbReference>
<dbReference type="Pfam" id="PF04314">
    <property type="entry name" value="PCuAC"/>
    <property type="match status" value="1"/>
</dbReference>
<gene>
    <name evidence="1" type="ORF">E4P82_20990</name>
</gene>
<dbReference type="EMBL" id="SPMZ01000112">
    <property type="protein sequence ID" value="NMQ21465.1"/>
    <property type="molecule type" value="Genomic_DNA"/>
</dbReference>
<dbReference type="Gene3D" id="2.60.40.1890">
    <property type="entry name" value="PCu(A)C copper chaperone"/>
    <property type="match status" value="1"/>
</dbReference>
<dbReference type="PANTHER" id="PTHR36302">
    <property type="entry name" value="BLR7088 PROTEIN"/>
    <property type="match status" value="1"/>
</dbReference>
<evidence type="ECO:0000313" key="2">
    <source>
        <dbReference type="Proteomes" id="UP000760480"/>
    </source>
</evidence>
<comment type="caution">
    <text evidence="1">The sequence shown here is derived from an EMBL/GenBank/DDBJ whole genome shotgun (WGS) entry which is preliminary data.</text>
</comment>
<dbReference type="InterPro" id="IPR036182">
    <property type="entry name" value="PCuAC_sf"/>
</dbReference>
<dbReference type="Proteomes" id="UP000760480">
    <property type="component" value="Unassembled WGS sequence"/>
</dbReference>
<sequence>MIQRRFYSLLATLALIGFPLLASGHNYQVDAIRIVHPWATPTVSAVTDGATGRGYLVLRNTGRKPDKLLAASAEIAQKVELRAGGKMGDASTAHPVQAIEIPAGGEVRLKPDGPHLMLIGLEQPLEEGQHFWVVLEFERAGKISVGMFVQKKR</sequence>
<organism evidence="1 2">
    <name type="scientific">Candidatus Competibacter phosphatis</name>
    <dbReference type="NCBI Taxonomy" id="221280"/>
    <lineage>
        <taxon>Bacteria</taxon>
        <taxon>Pseudomonadati</taxon>
        <taxon>Pseudomonadota</taxon>
        <taxon>Gammaproteobacteria</taxon>
        <taxon>Candidatus Competibacteraceae</taxon>
        <taxon>Candidatus Competibacter</taxon>
    </lineage>
</organism>
<protein>
    <submittedName>
        <fullName evidence="1">Copper chaperone PCu(A)C</fullName>
    </submittedName>
</protein>
<accession>A0ABX1TU05</accession>
<dbReference type="RefSeq" id="WP_169250726.1">
    <property type="nucleotide sequence ID" value="NZ_SPMZ01000112.1"/>
</dbReference>
<name>A0ABX1TU05_9GAMM</name>
<dbReference type="InterPro" id="IPR058248">
    <property type="entry name" value="Lxx211020-like"/>
</dbReference>
<dbReference type="SUPFAM" id="SSF110087">
    <property type="entry name" value="DR1885-like metal-binding protein"/>
    <property type="match status" value="1"/>
</dbReference>
<dbReference type="PANTHER" id="PTHR36302:SF1">
    <property type="entry name" value="COPPER CHAPERONE PCU(A)C"/>
    <property type="match status" value="1"/>
</dbReference>
<keyword evidence="2" id="KW-1185">Reference proteome</keyword>